<gene>
    <name evidence="3" type="ORF">GEZ89_09295</name>
</gene>
<dbReference type="Pfam" id="PF13649">
    <property type="entry name" value="Methyltransf_25"/>
    <property type="match status" value="1"/>
</dbReference>
<dbReference type="PANTHER" id="PTHR43861:SF3">
    <property type="entry name" value="PUTATIVE (AFU_ORTHOLOGUE AFUA_2G14390)-RELATED"/>
    <property type="match status" value="1"/>
</dbReference>
<dbReference type="SUPFAM" id="SSF53335">
    <property type="entry name" value="S-adenosyl-L-methionine-dependent methyltransferases"/>
    <property type="match status" value="1"/>
</dbReference>
<reference evidence="3 4" key="1">
    <citation type="submission" date="2019-10" db="EMBL/GenBank/DDBJ databases">
        <title>Streptococcus mitis of the oral and urogenital tracts.</title>
        <authorList>
            <person name="Price T."/>
            <person name="Mores C.R."/>
            <person name="Putonti C."/>
            <person name="Wolfe A.J."/>
        </authorList>
    </citation>
    <scope>NUCLEOTIDE SEQUENCE [LARGE SCALE GENOMIC DNA]</scope>
    <source>
        <strain evidence="3 4">SM16</strain>
    </source>
</reference>
<keyword evidence="3" id="KW-0489">Methyltransferase</keyword>
<dbReference type="InterPro" id="IPR041698">
    <property type="entry name" value="Methyltransf_25"/>
</dbReference>
<dbReference type="Proteomes" id="UP000467560">
    <property type="component" value="Unassembled WGS sequence"/>
</dbReference>
<evidence type="ECO:0000256" key="1">
    <source>
        <dbReference type="ARBA" id="ARBA00022679"/>
    </source>
</evidence>
<dbReference type="RefSeq" id="WP_153225785.1">
    <property type="nucleotide sequence ID" value="NZ_WIJK01000038.1"/>
</dbReference>
<comment type="caution">
    <text evidence="3">The sequence shown here is derived from an EMBL/GenBank/DDBJ whole genome shotgun (WGS) entry which is preliminary data.</text>
</comment>
<accession>A0A7X1RPT0</accession>
<dbReference type="AlphaFoldDB" id="A0A7X1RPT0"/>
<proteinExistence type="predicted"/>
<keyword evidence="1 3" id="KW-0808">Transferase</keyword>
<name>A0A7X1RPT0_STRMT</name>
<dbReference type="Gene3D" id="3.40.50.150">
    <property type="entry name" value="Vaccinia Virus protein VP39"/>
    <property type="match status" value="1"/>
</dbReference>
<organism evidence="3 4">
    <name type="scientific">Streptococcus mitis</name>
    <dbReference type="NCBI Taxonomy" id="28037"/>
    <lineage>
        <taxon>Bacteria</taxon>
        <taxon>Bacillati</taxon>
        <taxon>Bacillota</taxon>
        <taxon>Bacilli</taxon>
        <taxon>Lactobacillales</taxon>
        <taxon>Streptococcaceae</taxon>
        <taxon>Streptococcus</taxon>
        <taxon>Streptococcus mitis group</taxon>
    </lineage>
</organism>
<sequence length="193" mass="21732">MEHHFNHRAESFDSPKNQFLADLVCQHLIKQVPDLSNKSILDFGGGTGLIALPLAKQAKSVTLVDIADKMLAQARLKIESQKLANLSLIQQDLLLEPLEEEFDLIIVSRVLHHMPNLEDSLAMFKEHLTHGGQLFIADFTVPDGERHGFIISELEEILSQQGFSEITSQILYSSDYLFLHKPSQLFLTSSKNI</sequence>
<feature type="domain" description="Methyltransferase" evidence="2">
    <location>
        <begin position="40"/>
        <end position="132"/>
    </location>
</feature>
<protein>
    <submittedName>
        <fullName evidence="3">Methyltransferase</fullName>
    </submittedName>
</protein>
<evidence type="ECO:0000259" key="2">
    <source>
        <dbReference type="Pfam" id="PF13649"/>
    </source>
</evidence>
<evidence type="ECO:0000313" key="3">
    <source>
        <dbReference type="EMBL" id="MQQ53123.1"/>
    </source>
</evidence>
<dbReference type="CDD" id="cd02440">
    <property type="entry name" value="AdoMet_MTases"/>
    <property type="match status" value="1"/>
</dbReference>
<evidence type="ECO:0000313" key="4">
    <source>
        <dbReference type="Proteomes" id="UP000467560"/>
    </source>
</evidence>
<dbReference type="GO" id="GO:0008168">
    <property type="term" value="F:methyltransferase activity"/>
    <property type="evidence" value="ECO:0007669"/>
    <property type="project" value="UniProtKB-KW"/>
</dbReference>
<dbReference type="EMBL" id="WIJK01000038">
    <property type="protein sequence ID" value="MQQ53123.1"/>
    <property type="molecule type" value="Genomic_DNA"/>
</dbReference>
<dbReference type="GO" id="GO:0032259">
    <property type="term" value="P:methylation"/>
    <property type="evidence" value="ECO:0007669"/>
    <property type="project" value="UniProtKB-KW"/>
</dbReference>
<dbReference type="PANTHER" id="PTHR43861">
    <property type="entry name" value="TRANS-ACONITATE 2-METHYLTRANSFERASE-RELATED"/>
    <property type="match status" value="1"/>
</dbReference>
<dbReference type="InterPro" id="IPR029063">
    <property type="entry name" value="SAM-dependent_MTases_sf"/>
</dbReference>